<evidence type="ECO:0000256" key="1">
    <source>
        <dbReference type="ARBA" id="ARBA00004479"/>
    </source>
</evidence>
<dbReference type="FunFam" id="3.80.10.10:FF:000221">
    <property type="entry name" value="Leucine-rich repeat receptor-like protein kinase PXL1"/>
    <property type="match status" value="1"/>
</dbReference>
<proteinExistence type="inferred from homology"/>
<dbReference type="InterPro" id="IPR036008">
    <property type="entry name" value="Aconitase_4Fe-4S_dom"/>
</dbReference>
<comment type="subcellular location">
    <subcellularLocation>
        <location evidence="1">Membrane</location>
        <topology evidence="1">Single-pass type I membrane protein</topology>
    </subcellularLocation>
</comment>
<dbReference type="Pfam" id="PF13855">
    <property type="entry name" value="LRR_8"/>
    <property type="match status" value="1"/>
</dbReference>
<keyword evidence="6" id="KW-0677">Repeat</keyword>
<feature type="domain" description="Leucine-rich repeat-containing N-terminal plant-type" evidence="12">
    <location>
        <begin position="30"/>
        <end position="80"/>
    </location>
</feature>
<evidence type="ECO:0000256" key="7">
    <source>
        <dbReference type="ARBA" id="ARBA00022989"/>
    </source>
</evidence>
<dbReference type="AlphaFoldDB" id="A0A5C7IF90"/>
<dbReference type="InterPro" id="IPR013210">
    <property type="entry name" value="LRR_N_plant-typ"/>
</dbReference>
<keyword evidence="3" id="KW-0433">Leucine-rich repeat</keyword>
<evidence type="ECO:0000256" key="5">
    <source>
        <dbReference type="ARBA" id="ARBA00022729"/>
    </source>
</evidence>
<evidence type="ECO:0000313" key="13">
    <source>
        <dbReference type="EMBL" id="TXG67659.1"/>
    </source>
</evidence>
<dbReference type="SUPFAM" id="SSF52058">
    <property type="entry name" value="L domain-like"/>
    <property type="match status" value="1"/>
</dbReference>
<dbReference type="PANTHER" id="PTHR48056:SF57">
    <property type="entry name" value="LEUCINE-RICH REPEAT-CONTAINING N-TERMINAL PLANT-TYPE DOMAIN-CONTAINING PROTEIN"/>
    <property type="match status" value="1"/>
</dbReference>
<dbReference type="InterPro" id="IPR001611">
    <property type="entry name" value="Leu-rich_rpt"/>
</dbReference>
<organism evidence="13 14">
    <name type="scientific">Acer yangbiense</name>
    <dbReference type="NCBI Taxonomy" id="1000413"/>
    <lineage>
        <taxon>Eukaryota</taxon>
        <taxon>Viridiplantae</taxon>
        <taxon>Streptophyta</taxon>
        <taxon>Embryophyta</taxon>
        <taxon>Tracheophyta</taxon>
        <taxon>Spermatophyta</taxon>
        <taxon>Magnoliopsida</taxon>
        <taxon>eudicotyledons</taxon>
        <taxon>Gunneridae</taxon>
        <taxon>Pentapetalae</taxon>
        <taxon>rosids</taxon>
        <taxon>malvids</taxon>
        <taxon>Sapindales</taxon>
        <taxon>Sapindaceae</taxon>
        <taxon>Hippocastanoideae</taxon>
        <taxon>Acereae</taxon>
        <taxon>Acer</taxon>
    </lineage>
</organism>
<evidence type="ECO:0000256" key="4">
    <source>
        <dbReference type="ARBA" id="ARBA00022692"/>
    </source>
</evidence>
<keyword evidence="9" id="KW-0472">Membrane</keyword>
<evidence type="ECO:0000256" key="3">
    <source>
        <dbReference type="ARBA" id="ARBA00022614"/>
    </source>
</evidence>
<dbReference type="OrthoDB" id="676979at2759"/>
<dbReference type="InterPro" id="IPR032675">
    <property type="entry name" value="LRR_dom_sf"/>
</dbReference>
<name>A0A5C7IF90_9ROSI</name>
<evidence type="ECO:0000256" key="2">
    <source>
        <dbReference type="ARBA" id="ARBA00009592"/>
    </source>
</evidence>
<dbReference type="Gene3D" id="3.30.499.10">
    <property type="entry name" value="Aconitase, domain 3"/>
    <property type="match status" value="1"/>
</dbReference>
<evidence type="ECO:0000256" key="8">
    <source>
        <dbReference type="ARBA" id="ARBA00023004"/>
    </source>
</evidence>
<dbReference type="Pfam" id="PF00560">
    <property type="entry name" value="LRR_1"/>
    <property type="match status" value="4"/>
</dbReference>
<dbReference type="GO" id="GO:0033612">
    <property type="term" value="F:receptor serine/threonine kinase binding"/>
    <property type="evidence" value="ECO:0007669"/>
    <property type="project" value="TreeGrafter"/>
</dbReference>
<evidence type="ECO:0000256" key="6">
    <source>
        <dbReference type="ARBA" id="ARBA00022737"/>
    </source>
</evidence>
<dbReference type="InterPro" id="IPR050647">
    <property type="entry name" value="Plant_LRR-RLKs"/>
</dbReference>
<evidence type="ECO:0000313" key="14">
    <source>
        <dbReference type="Proteomes" id="UP000323000"/>
    </source>
</evidence>
<dbReference type="Proteomes" id="UP000323000">
    <property type="component" value="Chromosome 3"/>
</dbReference>
<protein>
    <recommendedName>
        <fullName evidence="12">Leucine-rich repeat-containing N-terminal plant-type domain-containing protein</fullName>
    </recommendedName>
</protein>
<dbReference type="SUPFAM" id="SSF52047">
    <property type="entry name" value="RNI-like"/>
    <property type="match status" value="1"/>
</dbReference>
<keyword evidence="14" id="KW-1185">Reference proteome</keyword>
<dbReference type="PANTHER" id="PTHR48056">
    <property type="entry name" value="LRR RECEPTOR-LIKE SERINE/THREONINE-PROTEIN KINASE-RELATED"/>
    <property type="match status" value="1"/>
</dbReference>
<keyword evidence="8" id="KW-0408">Iron</keyword>
<dbReference type="Gene3D" id="3.80.10.10">
    <property type="entry name" value="Ribonuclease Inhibitor"/>
    <property type="match status" value="2"/>
</dbReference>
<keyword evidence="7" id="KW-1133">Transmembrane helix</keyword>
<accession>A0A5C7IF90</accession>
<dbReference type="GO" id="GO:0016020">
    <property type="term" value="C:membrane"/>
    <property type="evidence" value="ECO:0007669"/>
    <property type="project" value="UniProtKB-SubCell"/>
</dbReference>
<evidence type="ECO:0000259" key="12">
    <source>
        <dbReference type="Pfam" id="PF08263"/>
    </source>
</evidence>
<evidence type="ECO:0000256" key="11">
    <source>
        <dbReference type="SAM" id="SignalP"/>
    </source>
</evidence>
<gene>
    <name evidence="13" type="ORF">EZV62_008934</name>
</gene>
<comment type="caution">
    <text evidence="13">The sequence shown here is derived from an EMBL/GenBank/DDBJ whole genome shotgun (WGS) entry which is preliminary data.</text>
</comment>
<keyword evidence="10" id="KW-0325">Glycoprotein</keyword>
<feature type="signal peptide" evidence="11">
    <location>
        <begin position="1"/>
        <end position="29"/>
    </location>
</feature>
<dbReference type="Pfam" id="PF08263">
    <property type="entry name" value="LRRNT_2"/>
    <property type="match status" value="1"/>
</dbReference>
<feature type="chain" id="PRO_5022727268" description="Leucine-rich repeat-containing N-terminal plant-type domain-containing protein" evidence="11">
    <location>
        <begin position="30"/>
        <end position="555"/>
    </location>
</feature>
<sequence length="555" mass="61940">MGRLMWCSQLLCRQLVLLLSLSCANLCSHDESSALLRFKQLFSFVETASDYPCNTQLHYPKMKYWKEDTDCCSWDGITCDMVTGHVIGLDLSCSWLYGRIPSNSSLFLLSHLQKLNLALNDFNLSQIPSDFVRFPSLTHLNLSSSNFSGQVPLEISHLSKLTLLHIGSLYHGVLALETLVMKGLVQNMSHLQELSLGSVNMSTVALDTLTNINLPSLKFLRLARWEFPRQLYNCTKLQVLHLSSNYLVGPIPDDINRISGLQFLGLGYNNFSGDIPPAIGRLSELKVLNLYQNEFNGTFPVEIGDLLNLQVLGLSYNDKFVPAKIPVEFGKLKNLTTLYFAEANLIGEIPDSSNNLLSLEYLDLSINHLEGKIPSWAFRFKNLTILSLHRNRLSGKIPETVETLNLVEIHLSMNNLTGLVPEDFGKLQNLQLLTLFSNQLSGEIPSSIGLIPNLKVFLVFNNNLSGVLPPELGLLSKLEVLEVPVDVKESYALVCILRCNLIDILVRCIQHFVSQLPMSMVLPRVVGFKLSGKLCNGVTATDPVLTVTQMLRKHG</sequence>
<dbReference type="InterPro" id="IPR015931">
    <property type="entry name" value="Acnase/IPM_dHydase_lsu_aba_1/3"/>
</dbReference>
<comment type="similarity">
    <text evidence="2">Belongs to the RLP family.</text>
</comment>
<dbReference type="SUPFAM" id="SSF53732">
    <property type="entry name" value="Aconitase iron-sulfur domain"/>
    <property type="match status" value="1"/>
</dbReference>
<evidence type="ECO:0000256" key="9">
    <source>
        <dbReference type="ARBA" id="ARBA00023136"/>
    </source>
</evidence>
<reference evidence="14" key="1">
    <citation type="journal article" date="2019" name="Gigascience">
        <title>De novo genome assembly of the endangered Acer yangbiense, a plant species with extremely small populations endemic to Yunnan Province, China.</title>
        <authorList>
            <person name="Yang J."/>
            <person name="Wariss H.M."/>
            <person name="Tao L."/>
            <person name="Zhang R."/>
            <person name="Yun Q."/>
            <person name="Hollingsworth P."/>
            <person name="Dao Z."/>
            <person name="Luo G."/>
            <person name="Guo H."/>
            <person name="Ma Y."/>
            <person name="Sun W."/>
        </authorList>
    </citation>
    <scope>NUCLEOTIDE SEQUENCE [LARGE SCALE GENOMIC DNA]</scope>
    <source>
        <strain evidence="14">cv. Malutang</strain>
    </source>
</reference>
<keyword evidence="5 11" id="KW-0732">Signal</keyword>
<evidence type="ECO:0000256" key="10">
    <source>
        <dbReference type="ARBA" id="ARBA00023180"/>
    </source>
</evidence>
<dbReference type="EMBL" id="VAHF01000003">
    <property type="protein sequence ID" value="TXG67659.1"/>
    <property type="molecule type" value="Genomic_DNA"/>
</dbReference>
<dbReference type="FunFam" id="3.80.10.10:FF:000041">
    <property type="entry name" value="LRR receptor-like serine/threonine-protein kinase ERECTA"/>
    <property type="match status" value="2"/>
</dbReference>
<keyword evidence="4" id="KW-0812">Transmembrane</keyword>